<gene>
    <name evidence="1" type="ORF">DCK97_00295</name>
</gene>
<dbReference type="AlphaFoldDB" id="A0A3B9IEX9"/>
<evidence type="ECO:0000313" key="2">
    <source>
        <dbReference type="Proteomes" id="UP000257706"/>
    </source>
</evidence>
<proteinExistence type="predicted"/>
<comment type="caution">
    <text evidence="1">The sequence shown here is derived from an EMBL/GenBank/DDBJ whole genome shotgun (WGS) entry which is preliminary data.</text>
</comment>
<name>A0A3B9IEX9_9PROT</name>
<evidence type="ECO:0000313" key="1">
    <source>
        <dbReference type="EMBL" id="HAE45837.1"/>
    </source>
</evidence>
<accession>A0A3B9IEX9</accession>
<dbReference type="EMBL" id="DMAI01000003">
    <property type="protein sequence ID" value="HAE45837.1"/>
    <property type="molecule type" value="Genomic_DNA"/>
</dbReference>
<dbReference type="Proteomes" id="UP000257706">
    <property type="component" value="Unassembled WGS sequence"/>
</dbReference>
<reference evidence="1 2" key="1">
    <citation type="journal article" date="2018" name="Nat. Biotechnol.">
        <title>A standardized bacterial taxonomy based on genome phylogeny substantially revises the tree of life.</title>
        <authorList>
            <person name="Parks D.H."/>
            <person name="Chuvochina M."/>
            <person name="Waite D.W."/>
            <person name="Rinke C."/>
            <person name="Skarshewski A."/>
            <person name="Chaumeil P.A."/>
            <person name="Hugenholtz P."/>
        </authorList>
    </citation>
    <scope>NUCLEOTIDE SEQUENCE [LARGE SCALE GENOMIC DNA]</scope>
    <source>
        <strain evidence="1">UBA8739</strain>
    </source>
</reference>
<organism evidence="1 2">
    <name type="scientific">Tistrella mobilis</name>
    <dbReference type="NCBI Taxonomy" id="171437"/>
    <lineage>
        <taxon>Bacteria</taxon>
        <taxon>Pseudomonadati</taxon>
        <taxon>Pseudomonadota</taxon>
        <taxon>Alphaproteobacteria</taxon>
        <taxon>Geminicoccales</taxon>
        <taxon>Geminicoccaceae</taxon>
        <taxon>Tistrella</taxon>
    </lineage>
</organism>
<sequence>MTWTPKPDTLPGMLSIVARIAGVDAALRLAEAHGGTRLYVPRDVRPGHELARVLGVQAARLVCRSELGGDTHPVPSAAPLIRATRARRLRAEGWTHARIARELGITETHAARLTAGVARGNGGPDDVEPAPVCPTCGRAHRRRLRRQDGRQLDLDLPGGCEHLSP</sequence>
<protein>
    <submittedName>
        <fullName evidence="1">Uncharacterized protein</fullName>
    </submittedName>
</protein>